<dbReference type="EMBL" id="SMAI01000001">
    <property type="protein sequence ID" value="TCT07730.1"/>
    <property type="molecule type" value="Genomic_DNA"/>
</dbReference>
<keyword evidence="4 9" id="KW-0997">Cell inner membrane</keyword>
<reference evidence="11 12" key="1">
    <citation type="submission" date="2019-03" db="EMBL/GenBank/DDBJ databases">
        <title>Genomic Encyclopedia of Type Strains, Phase IV (KMG-IV): sequencing the most valuable type-strain genomes for metagenomic binning, comparative biology and taxonomic classification.</title>
        <authorList>
            <person name="Goeker M."/>
        </authorList>
    </citation>
    <scope>NUCLEOTIDE SEQUENCE [LARGE SCALE GENOMIC DNA]</scope>
    <source>
        <strain evidence="11 12">DSM 9035</strain>
    </source>
</reference>
<comment type="caution">
    <text evidence="11">The sequence shown here is derived from an EMBL/GenBank/DDBJ whole genome shotgun (WGS) entry which is preliminary data.</text>
</comment>
<evidence type="ECO:0000313" key="11">
    <source>
        <dbReference type="EMBL" id="TCT07730.1"/>
    </source>
</evidence>
<keyword evidence="6 9" id="KW-1133">Transmembrane helix</keyword>
<evidence type="ECO:0000259" key="10">
    <source>
        <dbReference type="Pfam" id="PF04290"/>
    </source>
</evidence>
<dbReference type="GO" id="GO:0022857">
    <property type="term" value="F:transmembrane transporter activity"/>
    <property type="evidence" value="ECO:0007669"/>
    <property type="project" value="UniProtKB-UniRule"/>
</dbReference>
<evidence type="ECO:0000256" key="5">
    <source>
        <dbReference type="ARBA" id="ARBA00022692"/>
    </source>
</evidence>
<keyword evidence="12" id="KW-1185">Reference proteome</keyword>
<protein>
    <recommendedName>
        <fullName evidence="9">TRAP transporter small permease protein</fullName>
    </recommendedName>
</protein>
<evidence type="ECO:0000256" key="4">
    <source>
        <dbReference type="ARBA" id="ARBA00022519"/>
    </source>
</evidence>
<dbReference type="InterPro" id="IPR055348">
    <property type="entry name" value="DctQ"/>
</dbReference>
<dbReference type="GO" id="GO:0015740">
    <property type="term" value="P:C4-dicarboxylate transport"/>
    <property type="evidence" value="ECO:0007669"/>
    <property type="project" value="TreeGrafter"/>
</dbReference>
<dbReference type="InterPro" id="IPR007387">
    <property type="entry name" value="TRAP_DctQ"/>
</dbReference>
<feature type="transmembrane region" description="Helical" evidence="9">
    <location>
        <begin position="42"/>
        <end position="63"/>
    </location>
</feature>
<comment type="similarity">
    <text evidence="8 9">Belongs to the TRAP transporter small permease family.</text>
</comment>
<comment type="subcellular location">
    <subcellularLocation>
        <location evidence="1 9">Cell inner membrane</location>
        <topology evidence="1 9">Multi-pass membrane protein</topology>
    </subcellularLocation>
</comment>
<dbReference type="PANTHER" id="PTHR35011:SF2">
    <property type="entry name" value="2,3-DIKETO-L-GULONATE TRAP TRANSPORTER SMALL PERMEASE PROTEIN YIAM"/>
    <property type="match status" value="1"/>
</dbReference>
<feature type="domain" description="Tripartite ATP-independent periplasmic transporters DctQ component" evidence="10">
    <location>
        <begin position="23"/>
        <end position="149"/>
    </location>
</feature>
<keyword evidence="3" id="KW-1003">Cell membrane</keyword>
<dbReference type="RefSeq" id="WP_132028884.1">
    <property type="nucleotide sequence ID" value="NZ_SMAI01000001.1"/>
</dbReference>
<feature type="transmembrane region" description="Helical" evidence="9">
    <location>
        <begin position="12"/>
        <end position="36"/>
    </location>
</feature>
<evidence type="ECO:0000256" key="9">
    <source>
        <dbReference type="RuleBase" id="RU369079"/>
    </source>
</evidence>
<keyword evidence="5 9" id="KW-0812">Transmembrane</keyword>
<dbReference type="OrthoDB" id="7843639at2"/>
<dbReference type="AlphaFoldDB" id="A0A4R3M3G2"/>
<comment type="subunit">
    <text evidence="9">The complex comprises the extracytoplasmic solute receptor protein and the two transmembrane proteins.</text>
</comment>
<evidence type="ECO:0000256" key="6">
    <source>
        <dbReference type="ARBA" id="ARBA00022989"/>
    </source>
</evidence>
<feature type="transmembrane region" description="Helical" evidence="9">
    <location>
        <begin position="84"/>
        <end position="111"/>
    </location>
</feature>
<accession>A0A4R3M3G2</accession>
<sequence length="160" mass="17598">MRKTYAFLGRVEAVVAGVFLALMVVLIFAGGVARLLHHPLNWTMDVSTCLFAWACFLCADLAWRRDGLMAVDILTERLPETAQRLLTLVNYLLIAGFLAFLSGTGFWLSWISRTRTFQGIPGVSYSFVTASLAVGGLLLLITTLFKIAAFLRRADPAPAQ</sequence>
<evidence type="ECO:0000256" key="8">
    <source>
        <dbReference type="ARBA" id="ARBA00038436"/>
    </source>
</evidence>
<gene>
    <name evidence="11" type="ORF">EDC64_101249</name>
</gene>
<evidence type="ECO:0000313" key="12">
    <source>
        <dbReference type="Proteomes" id="UP000294664"/>
    </source>
</evidence>
<evidence type="ECO:0000256" key="7">
    <source>
        <dbReference type="ARBA" id="ARBA00023136"/>
    </source>
</evidence>
<evidence type="ECO:0000256" key="3">
    <source>
        <dbReference type="ARBA" id="ARBA00022475"/>
    </source>
</evidence>
<proteinExistence type="inferred from homology"/>
<keyword evidence="7 9" id="KW-0472">Membrane</keyword>
<dbReference type="PANTHER" id="PTHR35011">
    <property type="entry name" value="2,3-DIKETO-L-GULONATE TRAP TRANSPORTER SMALL PERMEASE PROTEIN YIAM"/>
    <property type="match status" value="1"/>
</dbReference>
<dbReference type="Proteomes" id="UP000294664">
    <property type="component" value="Unassembled WGS sequence"/>
</dbReference>
<evidence type="ECO:0000256" key="1">
    <source>
        <dbReference type="ARBA" id="ARBA00004429"/>
    </source>
</evidence>
<dbReference type="GO" id="GO:0005886">
    <property type="term" value="C:plasma membrane"/>
    <property type="evidence" value="ECO:0007669"/>
    <property type="project" value="UniProtKB-SubCell"/>
</dbReference>
<organism evidence="11 12">
    <name type="scientific">Aquabacter spiritensis</name>
    <dbReference type="NCBI Taxonomy" id="933073"/>
    <lineage>
        <taxon>Bacteria</taxon>
        <taxon>Pseudomonadati</taxon>
        <taxon>Pseudomonadota</taxon>
        <taxon>Alphaproteobacteria</taxon>
        <taxon>Hyphomicrobiales</taxon>
        <taxon>Xanthobacteraceae</taxon>
        <taxon>Aquabacter</taxon>
    </lineage>
</organism>
<feature type="transmembrane region" description="Helical" evidence="9">
    <location>
        <begin position="123"/>
        <end position="145"/>
    </location>
</feature>
<keyword evidence="2 9" id="KW-0813">Transport</keyword>
<dbReference type="Pfam" id="PF04290">
    <property type="entry name" value="DctQ"/>
    <property type="match status" value="1"/>
</dbReference>
<evidence type="ECO:0000256" key="2">
    <source>
        <dbReference type="ARBA" id="ARBA00022448"/>
    </source>
</evidence>
<comment type="function">
    <text evidence="9">Part of the tripartite ATP-independent periplasmic (TRAP) transport system.</text>
</comment>
<name>A0A4R3M3G2_9HYPH</name>